<proteinExistence type="predicted"/>
<dbReference type="CDD" id="cd00093">
    <property type="entry name" value="HTH_XRE"/>
    <property type="match status" value="1"/>
</dbReference>
<evidence type="ECO:0000313" key="3">
    <source>
        <dbReference type="Proteomes" id="UP000676967"/>
    </source>
</evidence>
<organism evidence="2 3">
    <name type="scientific">Actinoplanes ianthinogenes</name>
    <dbReference type="NCBI Taxonomy" id="122358"/>
    <lineage>
        <taxon>Bacteria</taxon>
        <taxon>Bacillati</taxon>
        <taxon>Actinomycetota</taxon>
        <taxon>Actinomycetes</taxon>
        <taxon>Micromonosporales</taxon>
        <taxon>Micromonosporaceae</taxon>
        <taxon>Actinoplanes</taxon>
    </lineage>
</organism>
<dbReference type="InterPro" id="IPR001387">
    <property type="entry name" value="Cro/C1-type_HTH"/>
</dbReference>
<dbReference type="Pfam" id="PF13560">
    <property type="entry name" value="HTH_31"/>
    <property type="match status" value="1"/>
</dbReference>
<reference evidence="2 3" key="1">
    <citation type="submission" date="2020-08" db="EMBL/GenBank/DDBJ databases">
        <title>Whole genome shotgun sequence of Actinoplanes ianthinogenes NBRC 13996.</title>
        <authorList>
            <person name="Komaki H."/>
            <person name="Tamura T."/>
        </authorList>
    </citation>
    <scope>NUCLEOTIDE SEQUENCE [LARGE SCALE GENOMIC DNA]</scope>
    <source>
        <strain evidence="2 3">NBRC 13996</strain>
    </source>
</reference>
<dbReference type="PROSITE" id="PS50943">
    <property type="entry name" value="HTH_CROC1"/>
    <property type="match status" value="1"/>
</dbReference>
<protein>
    <recommendedName>
        <fullName evidence="1">HTH cro/C1-type domain-containing protein</fullName>
    </recommendedName>
</protein>
<dbReference type="SMART" id="SM00530">
    <property type="entry name" value="HTH_XRE"/>
    <property type="match status" value="1"/>
</dbReference>
<evidence type="ECO:0000259" key="1">
    <source>
        <dbReference type="PROSITE" id="PS50943"/>
    </source>
</evidence>
<keyword evidence="3" id="KW-1185">Reference proteome</keyword>
<feature type="domain" description="HTH cro/C1-type" evidence="1">
    <location>
        <begin position="15"/>
        <end position="70"/>
    </location>
</feature>
<dbReference type="EMBL" id="AP023356">
    <property type="protein sequence ID" value="BCJ39660.1"/>
    <property type="molecule type" value="Genomic_DNA"/>
</dbReference>
<accession>A0ABM7LK63</accession>
<gene>
    <name evidence="2" type="ORF">Aiant_03170</name>
</gene>
<dbReference type="Proteomes" id="UP000676967">
    <property type="component" value="Chromosome"/>
</dbReference>
<dbReference type="Gene3D" id="1.10.260.40">
    <property type="entry name" value="lambda repressor-like DNA-binding domains"/>
    <property type="match status" value="1"/>
</dbReference>
<evidence type="ECO:0000313" key="2">
    <source>
        <dbReference type="EMBL" id="BCJ39660.1"/>
    </source>
</evidence>
<name>A0ABM7LK63_9ACTN</name>
<sequence>MTPRPTPDLSIGDRIRDRRLRRGWSIRHAASRAGVSHATWSRIERGLQAADNRFMLSDLAAALECSPADLAGTAVPAGDREAAAAHHAVYRIRQALVDLDLSAPARSVETAADVGLSTPPPLAELARTVASSVLRNLGHPADAWLGAERCRDAADATRDPVLQGYAAYARAGAANACGSFERGYTLAERAVDALRPHAARPGGAEMIGSLQLICAYASRGRRRPDDSRAWCAEAAALARQTGETTTLGLYFGPTNVDIWRIGIEADGDDPGRAARLAQDTDPARLPVGFRQVFYYSDTARALARLRGRDREAVRFLLTAERVAPQHVHTSPLVQETARALLDRSRRVAGGTELRAFCERLQIG</sequence>
<dbReference type="SUPFAM" id="SSF47413">
    <property type="entry name" value="lambda repressor-like DNA-binding domains"/>
    <property type="match status" value="1"/>
</dbReference>
<dbReference type="InterPro" id="IPR010982">
    <property type="entry name" value="Lambda_DNA-bd_dom_sf"/>
</dbReference>